<dbReference type="InterPro" id="IPR000073">
    <property type="entry name" value="AB_hydrolase_1"/>
</dbReference>
<evidence type="ECO:0000259" key="2">
    <source>
        <dbReference type="Pfam" id="PF12697"/>
    </source>
</evidence>
<dbReference type="Proteomes" id="UP001269819">
    <property type="component" value="Unassembled WGS sequence"/>
</dbReference>
<gene>
    <name evidence="3" type="ORF">RYS15_06205</name>
</gene>
<dbReference type="SUPFAM" id="SSF53474">
    <property type="entry name" value="alpha/beta-Hydrolases"/>
    <property type="match status" value="1"/>
</dbReference>
<accession>A0ABU3VVH0</accession>
<dbReference type="EMBL" id="JAWIIJ010000003">
    <property type="protein sequence ID" value="MDV2078268.1"/>
    <property type="molecule type" value="Genomic_DNA"/>
</dbReference>
<name>A0ABU3VVH0_9GAMM</name>
<dbReference type="Pfam" id="PF12697">
    <property type="entry name" value="Abhydrolase_6"/>
    <property type="match status" value="1"/>
</dbReference>
<dbReference type="GO" id="GO:0016787">
    <property type="term" value="F:hydrolase activity"/>
    <property type="evidence" value="ECO:0007669"/>
    <property type="project" value="UniProtKB-KW"/>
</dbReference>
<dbReference type="PANTHER" id="PTHR37017:SF11">
    <property type="entry name" value="ESTERASE_LIPASE_THIOESTERASE DOMAIN-CONTAINING PROTEIN"/>
    <property type="match status" value="1"/>
</dbReference>
<feature type="domain" description="AB hydrolase-1" evidence="2">
    <location>
        <begin position="32"/>
        <end position="260"/>
    </location>
</feature>
<dbReference type="RefSeq" id="WP_316973066.1">
    <property type="nucleotide sequence ID" value="NZ_JAWIIJ010000003.1"/>
</dbReference>
<keyword evidence="4" id="KW-1185">Reference proteome</keyword>
<dbReference type="InterPro" id="IPR029058">
    <property type="entry name" value="AB_hydrolase_fold"/>
</dbReference>
<evidence type="ECO:0000313" key="3">
    <source>
        <dbReference type="EMBL" id="MDV2078268.1"/>
    </source>
</evidence>
<reference evidence="3 4" key="1">
    <citation type="submission" date="2023-10" db="EMBL/GenBank/DDBJ databases">
        <title>Characteristics and mechanism of a salt-tolerant marine origin heterotrophic nitrifying- aerobic denitrifying bacteria Marinobacter xestospongiae HN1.</title>
        <authorList>
            <person name="Qi R."/>
        </authorList>
    </citation>
    <scope>NUCLEOTIDE SEQUENCE [LARGE SCALE GENOMIC DNA]</scope>
    <source>
        <strain evidence="3 4">HN1</strain>
    </source>
</reference>
<organism evidence="3 4">
    <name type="scientific">Marinobacter xestospongiae</name>
    <dbReference type="NCBI Taxonomy" id="994319"/>
    <lineage>
        <taxon>Bacteria</taxon>
        <taxon>Pseudomonadati</taxon>
        <taxon>Pseudomonadota</taxon>
        <taxon>Gammaproteobacteria</taxon>
        <taxon>Pseudomonadales</taxon>
        <taxon>Marinobacteraceae</taxon>
        <taxon>Marinobacter</taxon>
    </lineage>
</organism>
<feature type="chain" id="PRO_5046590067" evidence="1">
    <location>
        <begin position="27"/>
        <end position="268"/>
    </location>
</feature>
<dbReference type="InterPro" id="IPR052897">
    <property type="entry name" value="Sec-Metab_Biosynth_Hydrolase"/>
</dbReference>
<evidence type="ECO:0000313" key="4">
    <source>
        <dbReference type="Proteomes" id="UP001269819"/>
    </source>
</evidence>
<comment type="caution">
    <text evidence="3">The sequence shown here is derived from an EMBL/GenBank/DDBJ whole genome shotgun (WGS) entry which is preliminary data.</text>
</comment>
<protein>
    <submittedName>
        <fullName evidence="3">Alpha/beta hydrolase</fullName>
    </submittedName>
</protein>
<proteinExistence type="predicted"/>
<sequence>MNGLLKKSLSCLALGCTFATAPVAQAADAPAMVLVHGAHFTATAWERVQQQLGDRIDSHAIDLPGRNDHFLPEKVSLELSAASLCSFMSTIPGDKVVVAHSQGGAVVNASLSLCPDENISKLVYVTAVAPLDGEGVFSKLSEADETHYFAGVSFNEQAMRMDISNPDSFANSFAQDANAEQQRWLKQQAVAEPALIGEGTIDLNWERFEALDKYYVFAKRDQIISLESQQRTAGDLDLAASFEIDSGHLPMLTHSKDLADLLVQISER</sequence>
<keyword evidence="3" id="KW-0378">Hydrolase</keyword>
<feature type="signal peptide" evidence="1">
    <location>
        <begin position="1"/>
        <end position="26"/>
    </location>
</feature>
<evidence type="ECO:0000256" key="1">
    <source>
        <dbReference type="SAM" id="SignalP"/>
    </source>
</evidence>
<dbReference type="PANTHER" id="PTHR37017">
    <property type="entry name" value="AB HYDROLASE-1 DOMAIN-CONTAINING PROTEIN-RELATED"/>
    <property type="match status" value="1"/>
</dbReference>
<dbReference type="Gene3D" id="3.40.50.1820">
    <property type="entry name" value="alpha/beta hydrolase"/>
    <property type="match status" value="1"/>
</dbReference>
<keyword evidence="1" id="KW-0732">Signal</keyword>